<dbReference type="PANTHER" id="PTHR47150">
    <property type="entry name" value="OS12G0169200 PROTEIN"/>
    <property type="match status" value="1"/>
</dbReference>
<gene>
    <name evidence="1" type="ORF">QYE76_008878</name>
</gene>
<organism evidence="1 2">
    <name type="scientific">Lolium multiflorum</name>
    <name type="common">Italian ryegrass</name>
    <name type="synonym">Lolium perenne subsp. multiflorum</name>
    <dbReference type="NCBI Taxonomy" id="4521"/>
    <lineage>
        <taxon>Eukaryota</taxon>
        <taxon>Viridiplantae</taxon>
        <taxon>Streptophyta</taxon>
        <taxon>Embryophyta</taxon>
        <taxon>Tracheophyta</taxon>
        <taxon>Spermatophyta</taxon>
        <taxon>Magnoliopsida</taxon>
        <taxon>Liliopsida</taxon>
        <taxon>Poales</taxon>
        <taxon>Poaceae</taxon>
        <taxon>BOP clade</taxon>
        <taxon>Pooideae</taxon>
        <taxon>Poodae</taxon>
        <taxon>Poeae</taxon>
        <taxon>Poeae Chloroplast Group 2 (Poeae type)</taxon>
        <taxon>Loliodinae</taxon>
        <taxon>Loliinae</taxon>
        <taxon>Lolium</taxon>
    </lineage>
</organism>
<dbReference type="EMBL" id="JAUUTY010000001">
    <property type="protein sequence ID" value="KAK1692181.1"/>
    <property type="molecule type" value="Genomic_DNA"/>
</dbReference>
<evidence type="ECO:0000313" key="1">
    <source>
        <dbReference type="EMBL" id="KAK1692181.1"/>
    </source>
</evidence>
<evidence type="ECO:0000313" key="2">
    <source>
        <dbReference type="Proteomes" id="UP001231189"/>
    </source>
</evidence>
<proteinExistence type="predicted"/>
<dbReference type="AlphaFoldDB" id="A0AAD8TQX3"/>
<dbReference type="Proteomes" id="UP001231189">
    <property type="component" value="Unassembled WGS sequence"/>
</dbReference>
<accession>A0AAD8TQX3</accession>
<reference evidence="1" key="1">
    <citation type="submission" date="2023-07" db="EMBL/GenBank/DDBJ databases">
        <title>A chromosome-level genome assembly of Lolium multiflorum.</title>
        <authorList>
            <person name="Chen Y."/>
            <person name="Copetti D."/>
            <person name="Kolliker R."/>
            <person name="Studer B."/>
        </authorList>
    </citation>
    <scope>NUCLEOTIDE SEQUENCE</scope>
    <source>
        <strain evidence="1">02402/16</strain>
        <tissue evidence="1">Leaf</tissue>
    </source>
</reference>
<evidence type="ECO:0008006" key="3">
    <source>
        <dbReference type="Google" id="ProtNLM"/>
    </source>
</evidence>
<protein>
    <recommendedName>
        <fullName evidence="3">Nuclease HARBI1</fullName>
    </recommendedName>
</protein>
<name>A0AAD8TQX3_LOLMU</name>
<sequence length="167" mass="19481">MSSSSSSSSDGVEGDFIAAFQQEYEEEMQAEEVVPRRRRRRQFIRRDRLGAHDRLFEDYFADDCNYPPSFFRRRFNILAVPGRSYSRRTLGLIMRACVILHNMIIDDERGQNLDNIYETVDSNVGPAIHHHAPPSLAARIQMDTEMRDSPMYTQLQHDLMEHVWANS</sequence>
<dbReference type="Pfam" id="PF04827">
    <property type="entry name" value="Plant_tran"/>
    <property type="match status" value="1"/>
</dbReference>
<keyword evidence="2" id="KW-1185">Reference proteome</keyword>
<dbReference type="PANTHER" id="PTHR47150:SF7">
    <property type="entry name" value="NUCLEASE"/>
    <property type="match status" value="1"/>
</dbReference>
<dbReference type="InterPro" id="IPR006912">
    <property type="entry name" value="Harbinger_derived_prot"/>
</dbReference>
<comment type="caution">
    <text evidence="1">The sequence shown here is derived from an EMBL/GenBank/DDBJ whole genome shotgun (WGS) entry which is preliminary data.</text>
</comment>